<evidence type="ECO:0000256" key="4">
    <source>
        <dbReference type="PROSITE-ProRule" id="PRU00723"/>
    </source>
</evidence>
<feature type="zinc finger region" description="C3H1-type" evidence="4">
    <location>
        <begin position="1"/>
        <end position="28"/>
    </location>
</feature>
<dbReference type="Pfam" id="PF00642">
    <property type="entry name" value="zf-CCCH"/>
    <property type="match status" value="1"/>
</dbReference>
<evidence type="ECO:0000313" key="6">
    <source>
        <dbReference type="EMBL" id="KAK1944086.1"/>
    </source>
</evidence>
<evidence type="ECO:0000256" key="3">
    <source>
        <dbReference type="ARBA" id="ARBA00022833"/>
    </source>
</evidence>
<dbReference type="GO" id="GO:0031048">
    <property type="term" value="P:regulatory ncRNA-mediated heterochromatin formation"/>
    <property type="evidence" value="ECO:0007669"/>
    <property type="project" value="TreeGrafter"/>
</dbReference>
<dbReference type="PROSITE" id="PS50103">
    <property type="entry name" value="ZF_C3H1"/>
    <property type="match status" value="1"/>
</dbReference>
<dbReference type="Pfam" id="PF13087">
    <property type="entry name" value="AAA_12"/>
    <property type="match status" value="1"/>
</dbReference>
<feature type="domain" description="C3H1-type" evidence="5">
    <location>
        <begin position="1"/>
        <end position="28"/>
    </location>
</feature>
<dbReference type="InterPro" id="IPR000571">
    <property type="entry name" value="Znf_CCCH"/>
</dbReference>
<dbReference type="GO" id="GO:0004386">
    <property type="term" value="F:helicase activity"/>
    <property type="evidence" value="ECO:0007669"/>
    <property type="project" value="InterPro"/>
</dbReference>
<dbReference type="EMBL" id="JASMQC010000006">
    <property type="protein sequence ID" value="KAK1944086.1"/>
    <property type="molecule type" value="Genomic_DNA"/>
</dbReference>
<dbReference type="InterPro" id="IPR047187">
    <property type="entry name" value="SF1_C_Upf1"/>
</dbReference>
<accession>A0AAD9GU14</accession>
<dbReference type="PANTHER" id="PTHR10887:SF341">
    <property type="entry name" value="NFX1-TYPE ZINC FINGER-CONTAINING PROTEIN 1"/>
    <property type="match status" value="1"/>
</dbReference>
<dbReference type="Pfam" id="PF13086">
    <property type="entry name" value="AAA_11"/>
    <property type="match status" value="1"/>
</dbReference>
<dbReference type="Proteomes" id="UP001259832">
    <property type="component" value="Unassembled WGS sequence"/>
</dbReference>
<organism evidence="6 7">
    <name type="scientific">Phytophthora citrophthora</name>
    <dbReference type="NCBI Taxonomy" id="4793"/>
    <lineage>
        <taxon>Eukaryota</taxon>
        <taxon>Sar</taxon>
        <taxon>Stramenopiles</taxon>
        <taxon>Oomycota</taxon>
        <taxon>Peronosporomycetes</taxon>
        <taxon>Peronosporales</taxon>
        <taxon>Peronosporaceae</taxon>
        <taxon>Phytophthora</taxon>
    </lineage>
</organism>
<name>A0AAD9GU14_9STRA</name>
<dbReference type="InterPro" id="IPR045055">
    <property type="entry name" value="DNA2/NAM7-like"/>
</dbReference>
<keyword evidence="7" id="KW-1185">Reference proteome</keyword>
<dbReference type="InterPro" id="IPR041677">
    <property type="entry name" value="DNA2/NAM7_AAA_11"/>
</dbReference>
<gene>
    <name evidence="6" type="ORF">P3T76_003998</name>
</gene>
<dbReference type="PANTHER" id="PTHR10887">
    <property type="entry name" value="DNA2/NAM7 HELICASE FAMILY"/>
    <property type="match status" value="1"/>
</dbReference>
<keyword evidence="2 4" id="KW-0863">Zinc-finger</keyword>
<proteinExistence type="predicted"/>
<dbReference type="CDD" id="cd17936">
    <property type="entry name" value="EEXXEc_NFX1"/>
    <property type="match status" value="1"/>
</dbReference>
<sequence>MPPKICYNFQNTGKCRFGASCRFAHGTAQPPSDNIFQRERTSSHNFSTDSAPVASFSLQTLQTQLEDKLKSGALFSGHSDALVCFWPGKDRLEMLWKGFLMPQDPSNIWSVNSQTQALNFTNSALHALAKDNLAPQFVRELGKTDGRGVLVIQELLDLTYSNDAGRRRDLVSFQRVLVPFVTMLTMQRMEMVSQHMDEANYAYAYLRTAHVQLFRLYIEHLEQIVERHSIEDRVLPHVNFLRETEGRRYAPLCFTQVCLPFIRLLYLLGNKFKDFIYEDSFQETVKYVDELTTEWIEHCGVLEDALDSTLCFKTMRDEIKRLHKMIRRGERGVQAGAALRKEAQQRAHLQWDEPEPWDVIEVGTPGETTREDGSVGPRHDNDRSEIRDIQLLPTTEECLSREAPLLPGNFPFHGNAHWLPPGPERWVDTHFRLYREDLCGNIRSCLQDLEHRLTGSGGNLAAGRLRDADVDYNVYPIIDSNMPLRHTSSKGERDRSRRFERHGLCIDVHFPQPTAAEMTGSTRKNKTDNATSRKELWEKTGRLPYNGMVALVFYIDGDMEVVFCQIVERDLDRLVEDIVEVSMQPFETHDFELLEQWQRLSFARGQQQQNFSHMMLLEFNKIFFVAYEPVLRALQSLQPATLPFLEYLAPETPAARGETQMEPPVYCLKRDFAFDLSSVLRNHPGEVAGGPQHLSLNPFQLNSRQACETALVNYSTLERDQAKALVQALCSQVACIQGLPGSGKSFIGSMLTQIIVEARVSPVLVVCYTNHALDQFLCHLLDIGITRLVRIGGQCKEPRLEKYNLNNQPKTFQRYQLKLLYEQLDEDADAIRTALWELDAETRRPTWEALKWFLEMNYPDIFDYFNERSADLFEDDWEVAGCSDILDYWLQGKDLGASQHLGHMANGLRRDSNVWMWSIAKRRGALAEWIGAVQAEHVEELVIAQESYQKTMKKLEIVREQADVEVLKRVQIIGMTTTGVAKNQQKIAAVAPPVVICEEAGEVLEAQLMACLSPACQQLVLIGDHKQLRPHISDYNLSVEGSVGKRFALDVSLFERLVAPTSGLPFWMLTEQHRMRPQISQLIRMLFYPEVRDAHETLEYPPVRGVDKDVFFVNHTRLEDGASAVLGASARSHSNEYEVDYIVATLKYLLQQGYHTSDIAILTPYVGQLMKLRSALRGQFILELNELDLEEIQRTFDEEEEDEVGASPTTLGATKKDLSGVIRAATIDNFQGEEATIILASLVRSSSNVHGRGTIGFLKTPNRINVLLSRAKHGLILVGHGQLLRVKSPLWEQVLGQLQRDGCYGDGLPLHCQQHPDYRRIATEPKSFALLAPDGGCLRPCGRRLPRCGHACPKLCHVDQPTHKTVYCTQPCPRLQEGCGHVCPGICGDACGRCEVPVGSIVLPCGHTYHNACCFEAKMPSKVRCKVPVDKFVPECGHVQRVACSTGKVVCTQKCGTVLPCGHNCSRKCSECVESTLKTFEGEPEPDFPIKPTEHGACMKECERLLPCCHRCRGVCHGTSSCPPCQRICDVFTCEHGSCNHPCNEPCTACTQSCNWRCEHVGSCPLPCGAPCTRQLCNRRCTKSLECGHQCPSICGEDCPSEKFCHDCGDDEVKERVADLILFQTYVEIDPSEDPVVILPCCSMVYTVTTLDGTLQMSNYYDKNGKPLGPLPEGYIDNPQCPNCKKPIRGLRRFGRVTKRAAIDSAEKNFISHSHRQLKKLQDRTNTVMESGDPSGDKTLRHDLRKFGATVKRPPCQKAFEACVALLTKAKGGQGGDVHIDPKTLPVPNSNFQFLGYFYLLSAQLSLLSTGSLRAYAAQYARQAISEFKKGAFAYQTSEARLILAQTLLRDAHERIGEVVKTEEERQVREEAVEKVATEVLGILRNLKTSGESFLSKYGRDLETLGEKVVVIVQRARSASFYQIVSKDEMKAIKLAMQAEFHGSGHWYRCVNGHSYSIGECGMATRTQSVSVEWPWRDLVARSVMLLLEGRIIHPRRVMCLMRRWTHCNKASDPGAVNVEFLVVYHNCFILLLEVKVFLFLSN</sequence>
<dbReference type="InterPro" id="IPR027417">
    <property type="entry name" value="P-loop_NTPase"/>
</dbReference>
<evidence type="ECO:0000313" key="7">
    <source>
        <dbReference type="Proteomes" id="UP001259832"/>
    </source>
</evidence>
<dbReference type="GO" id="GO:0031380">
    <property type="term" value="C:nuclear RNA-directed RNA polymerase complex"/>
    <property type="evidence" value="ECO:0007669"/>
    <property type="project" value="TreeGrafter"/>
</dbReference>
<evidence type="ECO:0000256" key="2">
    <source>
        <dbReference type="ARBA" id="ARBA00022771"/>
    </source>
</evidence>
<comment type="caution">
    <text evidence="6">The sequence shown here is derived from an EMBL/GenBank/DDBJ whole genome shotgun (WGS) entry which is preliminary data.</text>
</comment>
<reference evidence="6" key="1">
    <citation type="submission" date="2023-08" db="EMBL/GenBank/DDBJ databases">
        <title>Reference Genome Resource for the Citrus Pathogen Phytophthora citrophthora.</title>
        <authorList>
            <person name="Moller H."/>
            <person name="Coetzee B."/>
            <person name="Rose L.J."/>
            <person name="Van Niekerk J.M."/>
        </authorList>
    </citation>
    <scope>NUCLEOTIDE SEQUENCE</scope>
    <source>
        <strain evidence="6">STE-U-9442</strain>
    </source>
</reference>
<dbReference type="SUPFAM" id="SSF90229">
    <property type="entry name" value="CCCH zinc finger"/>
    <property type="match status" value="1"/>
</dbReference>
<protein>
    <submittedName>
        <fullName evidence="6">NFX1-type zinc finger-containing protein 1</fullName>
    </submittedName>
</protein>
<keyword evidence="3 4" id="KW-0862">Zinc</keyword>
<dbReference type="CDD" id="cd18808">
    <property type="entry name" value="SF1_C_Upf1"/>
    <property type="match status" value="1"/>
</dbReference>
<dbReference type="InterPro" id="IPR036855">
    <property type="entry name" value="Znf_CCCH_sf"/>
</dbReference>
<dbReference type="CDD" id="cd06008">
    <property type="entry name" value="NF-X1-zinc-finger"/>
    <property type="match status" value="1"/>
</dbReference>
<dbReference type="InterPro" id="IPR041679">
    <property type="entry name" value="DNA2/NAM7-like_C"/>
</dbReference>
<keyword evidence="1 4" id="KW-0479">Metal-binding</keyword>
<dbReference type="FunFam" id="3.40.50.300:FF:001660">
    <property type="entry name" value="NF-X1 finger and helicase protein, putative"/>
    <property type="match status" value="1"/>
</dbReference>
<evidence type="ECO:0000259" key="5">
    <source>
        <dbReference type="PROSITE" id="PS50103"/>
    </source>
</evidence>
<dbReference type="SUPFAM" id="SSF52540">
    <property type="entry name" value="P-loop containing nucleoside triphosphate hydrolases"/>
    <property type="match status" value="1"/>
</dbReference>
<dbReference type="Gene3D" id="3.40.50.300">
    <property type="entry name" value="P-loop containing nucleotide triphosphate hydrolases"/>
    <property type="match status" value="2"/>
</dbReference>
<evidence type="ECO:0000256" key="1">
    <source>
        <dbReference type="ARBA" id="ARBA00022723"/>
    </source>
</evidence>
<dbReference type="SMART" id="SM00356">
    <property type="entry name" value="ZnF_C3H1"/>
    <property type="match status" value="1"/>
</dbReference>
<dbReference type="GO" id="GO:0008270">
    <property type="term" value="F:zinc ion binding"/>
    <property type="evidence" value="ECO:0007669"/>
    <property type="project" value="UniProtKB-KW"/>
</dbReference>